<dbReference type="Gene3D" id="3.40.50.150">
    <property type="entry name" value="Vaccinia Virus protein VP39"/>
    <property type="match status" value="1"/>
</dbReference>
<gene>
    <name evidence="2" type="primary">noeI_2</name>
    <name evidence="2" type="ORF">Pla52o_10500</name>
</gene>
<dbReference type="InterPro" id="IPR006342">
    <property type="entry name" value="FkbM_mtfrase"/>
</dbReference>
<keyword evidence="2" id="KW-0489">Methyltransferase</keyword>
<dbReference type="GO" id="GO:0032259">
    <property type="term" value="P:methylation"/>
    <property type="evidence" value="ECO:0007669"/>
    <property type="project" value="UniProtKB-KW"/>
</dbReference>
<dbReference type="EMBL" id="SJPT01000001">
    <property type="protein sequence ID" value="TWU27186.1"/>
    <property type="molecule type" value="Genomic_DNA"/>
</dbReference>
<dbReference type="NCBIfam" id="TIGR01444">
    <property type="entry name" value="fkbM_fam"/>
    <property type="match status" value="1"/>
</dbReference>
<sequence length="254" mass="28562">MRRLITRPILSLLKTAGWELRKALPVGERRLLEYKKRMRDSWGCLKEYHPGTVLDIGANEGQFAGLIREFLPGAKIVSFEPLKSCFETLQSKQAELAPSLAFHTALGSEPGTATINRSAFTPSSSLLPMGSLHKVELPHTAESVQEEIVISRLDDILNDLELEEPILMKIDVQGFEEQVLLGAEQTLQKVIAVVVEVSAQPLYEGEPGFDRIYEIMKSHGFAYCGNVDQWRNKKSGHILQFDCLFENRNLRPQS</sequence>
<reference evidence="2 3" key="1">
    <citation type="submission" date="2019-02" db="EMBL/GenBank/DDBJ databases">
        <title>Deep-cultivation of Planctomycetes and their phenomic and genomic characterization uncovers novel biology.</title>
        <authorList>
            <person name="Wiegand S."/>
            <person name="Jogler M."/>
            <person name="Boedeker C."/>
            <person name="Pinto D."/>
            <person name="Vollmers J."/>
            <person name="Rivas-Marin E."/>
            <person name="Kohn T."/>
            <person name="Peeters S.H."/>
            <person name="Heuer A."/>
            <person name="Rast P."/>
            <person name="Oberbeckmann S."/>
            <person name="Bunk B."/>
            <person name="Jeske O."/>
            <person name="Meyerdierks A."/>
            <person name="Storesund J.E."/>
            <person name="Kallscheuer N."/>
            <person name="Luecker S."/>
            <person name="Lage O.M."/>
            <person name="Pohl T."/>
            <person name="Merkel B.J."/>
            <person name="Hornburger P."/>
            <person name="Mueller R.-W."/>
            <person name="Bruemmer F."/>
            <person name="Labrenz M."/>
            <person name="Spormann A.M."/>
            <person name="Op Den Camp H."/>
            <person name="Overmann J."/>
            <person name="Amann R."/>
            <person name="Jetten M.S.M."/>
            <person name="Mascher T."/>
            <person name="Medema M.H."/>
            <person name="Devos D.P."/>
            <person name="Kaster A.-K."/>
            <person name="Ovreas L."/>
            <person name="Rohde M."/>
            <person name="Galperin M.Y."/>
            <person name="Jogler C."/>
        </authorList>
    </citation>
    <scope>NUCLEOTIDE SEQUENCE [LARGE SCALE GENOMIC DNA]</scope>
    <source>
        <strain evidence="2 3">Pla52o</strain>
    </source>
</reference>
<dbReference type="PANTHER" id="PTHR36973:SF4">
    <property type="entry name" value="NODULATION PROTEIN"/>
    <property type="match status" value="1"/>
</dbReference>
<evidence type="ECO:0000313" key="3">
    <source>
        <dbReference type="Proteomes" id="UP000316304"/>
    </source>
</evidence>
<dbReference type="Pfam" id="PF05050">
    <property type="entry name" value="Methyltransf_21"/>
    <property type="match status" value="1"/>
</dbReference>
<dbReference type="PANTHER" id="PTHR36973">
    <property type="entry name" value="SLL1456 PROTEIN-RELATED"/>
    <property type="match status" value="1"/>
</dbReference>
<comment type="caution">
    <text evidence="2">The sequence shown here is derived from an EMBL/GenBank/DDBJ whole genome shotgun (WGS) entry which is preliminary data.</text>
</comment>
<keyword evidence="3" id="KW-1185">Reference proteome</keyword>
<protein>
    <submittedName>
        <fullName evidence="2">2-O-methyltransferase NoeI</fullName>
        <ecNumber evidence="2">2.1.1.-</ecNumber>
    </submittedName>
</protein>
<name>A0A5C6CW21_9BACT</name>
<dbReference type="InterPro" id="IPR053188">
    <property type="entry name" value="FkbM_Methyltransferase"/>
</dbReference>
<dbReference type="InterPro" id="IPR029063">
    <property type="entry name" value="SAM-dependent_MTases_sf"/>
</dbReference>
<feature type="domain" description="Methyltransferase FkbM" evidence="1">
    <location>
        <begin position="55"/>
        <end position="222"/>
    </location>
</feature>
<keyword evidence="2" id="KW-0808">Transferase</keyword>
<dbReference type="EC" id="2.1.1.-" evidence="2"/>
<dbReference type="SUPFAM" id="SSF53335">
    <property type="entry name" value="S-adenosyl-L-methionine-dependent methyltransferases"/>
    <property type="match status" value="1"/>
</dbReference>
<evidence type="ECO:0000259" key="1">
    <source>
        <dbReference type="Pfam" id="PF05050"/>
    </source>
</evidence>
<dbReference type="Proteomes" id="UP000316304">
    <property type="component" value="Unassembled WGS sequence"/>
</dbReference>
<proteinExistence type="predicted"/>
<dbReference type="OrthoDB" id="4104638at2"/>
<organism evidence="2 3">
    <name type="scientific">Novipirellula galeiformis</name>
    <dbReference type="NCBI Taxonomy" id="2528004"/>
    <lineage>
        <taxon>Bacteria</taxon>
        <taxon>Pseudomonadati</taxon>
        <taxon>Planctomycetota</taxon>
        <taxon>Planctomycetia</taxon>
        <taxon>Pirellulales</taxon>
        <taxon>Pirellulaceae</taxon>
        <taxon>Novipirellula</taxon>
    </lineage>
</organism>
<accession>A0A5C6CW21</accession>
<dbReference type="GO" id="GO:0008171">
    <property type="term" value="F:O-methyltransferase activity"/>
    <property type="evidence" value="ECO:0007669"/>
    <property type="project" value="TreeGrafter"/>
</dbReference>
<dbReference type="AlphaFoldDB" id="A0A5C6CW21"/>
<evidence type="ECO:0000313" key="2">
    <source>
        <dbReference type="EMBL" id="TWU27186.1"/>
    </source>
</evidence>